<dbReference type="SUPFAM" id="SSF51101">
    <property type="entry name" value="Mannose-binding lectins"/>
    <property type="match status" value="1"/>
</dbReference>
<dbReference type="Pfam" id="PF01419">
    <property type="entry name" value="Jacalin"/>
    <property type="match status" value="1"/>
</dbReference>
<dbReference type="InterPro" id="IPR001229">
    <property type="entry name" value="Jacalin-like_lectin_dom"/>
</dbReference>
<protein>
    <recommendedName>
        <fullName evidence="1">Jacalin-type lectin domain-containing protein</fullName>
    </recommendedName>
</protein>
<dbReference type="AlphaFoldDB" id="A0A165G1P6"/>
<feature type="domain" description="Jacalin-type lectin" evidence="1">
    <location>
        <begin position="8"/>
        <end position="118"/>
    </location>
</feature>
<gene>
    <name evidence="2" type="ORF">CALCODRAFT_483162</name>
</gene>
<keyword evidence="3" id="KW-1185">Reference proteome</keyword>
<evidence type="ECO:0000313" key="3">
    <source>
        <dbReference type="Proteomes" id="UP000076842"/>
    </source>
</evidence>
<accession>A0A165G1P6</accession>
<dbReference type="Proteomes" id="UP000076842">
    <property type="component" value="Unassembled WGS sequence"/>
</dbReference>
<reference evidence="2 3" key="1">
    <citation type="journal article" date="2016" name="Mol. Biol. Evol.">
        <title>Comparative Genomics of Early-Diverging Mushroom-Forming Fungi Provides Insights into the Origins of Lignocellulose Decay Capabilities.</title>
        <authorList>
            <person name="Nagy L.G."/>
            <person name="Riley R."/>
            <person name="Tritt A."/>
            <person name="Adam C."/>
            <person name="Daum C."/>
            <person name="Floudas D."/>
            <person name="Sun H."/>
            <person name="Yadav J.S."/>
            <person name="Pangilinan J."/>
            <person name="Larsson K.H."/>
            <person name="Matsuura K."/>
            <person name="Barry K."/>
            <person name="Labutti K."/>
            <person name="Kuo R."/>
            <person name="Ohm R.A."/>
            <person name="Bhattacharya S.S."/>
            <person name="Shirouzu T."/>
            <person name="Yoshinaga Y."/>
            <person name="Martin F.M."/>
            <person name="Grigoriev I.V."/>
            <person name="Hibbett D.S."/>
        </authorList>
    </citation>
    <scope>NUCLEOTIDE SEQUENCE [LARGE SCALE GENOMIC DNA]</scope>
    <source>
        <strain evidence="2 3">HHB12733</strain>
    </source>
</reference>
<organism evidence="2 3">
    <name type="scientific">Calocera cornea HHB12733</name>
    <dbReference type="NCBI Taxonomy" id="1353952"/>
    <lineage>
        <taxon>Eukaryota</taxon>
        <taxon>Fungi</taxon>
        <taxon>Dikarya</taxon>
        <taxon>Basidiomycota</taxon>
        <taxon>Agaricomycotina</taxon>
        <taxon>Dacrymycetes</taxon>
        <taxon>Dacrymycetales</taxon>
        <taxon>Dacrymycetaceae</taxon>
        <taxon>Calocera</taxon>
    </lineage>
</organism>
<dbReference type="InParanoid" id="A0A165G1P6"/>
<sequence>MSIVLPTEAFGIDKGKVFHDASLGDIKSIKSIHLYEGWLVDGISITYHLQNGSTKTANHLGTAKANVTIDFKSSDVLVGVSGRTGLNGYYHEKPYLNSLSFTIFDHATGKVRVEGPYGVAGPATAYHGAVFAVVGEIKSFSGLELTEKDEPINALTLVFPRSQVLNFGPHIEPIGPTLPHPFE</sequence>
<dbReference type="OrthoDB" id="3353688at2759"/>
<evidence type="ECO:0000313" key="2">
    <source>
        <dbReference type="EMBL" id="KZT57491.1"/>
    </source>
</evidence>
<name>A0A165G1P6_9BASI</name>
<dbReference type="Gene3D" id="2.100.10.30">
    <property type="entry name" value="Jacalin-like lectin domain"/>
    <property type="match status" value="1"/>
</dbReference>
<evidence type="ECO:0000259" key="1">
    <source>
        <dbReference type="Pfam" id="PF01419"/>
    </source>
</evidence>
<proteinExistence type="predicted"/>
<dbReference type="InterPro" id="IPR036404">
    <property type="entry name" value="Jacalin-like_lectin_dom_sf"/>
</dbReference>
<dbReference type="EMBL" id="KV423963">
    <property type="protein sequence ID" value="KZT57491.1"/>
    <property type="molecule type" value="Genomic_DNA"/>
</dbReference>